<sequence>MGNAGSWSEEMLQSTMVNTLDQWVEESTRFRGEEEPSLFDLVFTKKLEPLLAYSISVQWEEVTT</sequence>
<keyword evidence="2" id="KW-1185">Reference proteome</keyword>
<organism evidence="1 2">
    <name type="scientific">Portunus trituberculatus</name>
    <name type="common">Swimming crab</name>
    <name type="synonym">Neptunus trituberculatus</name>
    <dbReference type="NCBI Taxonomy" id="210409"/>
    <lineage>
        <taxon>Eukaryota</taxon>
        <taxon>Metazoa</taxon>
        <taxon>Ecdysozoa</taxon>
        <taxon>Arthropoda</taxon>
        <taxon>Crustacea</taxon>
        <taxon>Multicrustacea</taxon>
        <taxon>Malacostraca</taxon>
        <taxon>Eumalacostraca</taxon>
        <taxon>Eucarida</taxon>
        <taxon>Decapoda</taxon>
        <taxon>Pleocyemata</taxon>
        <taxon>Brachyura</taxon>
        <taxon>Eubrachyura</taxon>
        <taxon>Portunoidea</taxon>
        <taxon>Portunidae</taxon>
        <taxon>Portuninae</taxon>
        <taxon>Portunus</taxon>
    </lineage>
</organism>
<dbReference type="Proteomes" id="UP000324222">
    <property type="component" value="Unassembled WGS sequence"/>
</dbReference>
<gene>
    <name evidence="1" type="ORF">E2C01_057291</name>
</gene>
<evidence type="ECO:0000313" key="1">
    <source>
        <dbReference type="EMBL" id="MPC63197.1"/>
    </source>
</evidence>
<proteinExistence type="predicted"/>
<dbReference type="EMBL" id="VSRR010020519">
    <property type="protein sequence ID" value="MPC63197.1"/>
    <property type="molecule type" value="Genomic_DNA"/>
</dbReference>
<protein>
    <submittedName>
        <fullName evidence="1">Uncharacterized protein</fullName>
    </submittedName>
</protein>
<reference evidence="1 2" key="1">
    <citation type="submission" date="2019-05" db="EMBL/GenBank/DDBJ databases">
        <title>Another draft genome of Portunus trituberculatus and its Hox gene families provides insights of decapod evolution.</title>
        <authorList>
            <person name="Jeong J.-H."/>
            <person name="Song I."/>
            <person name="Kim S."/>
            <person name="Choi T."/>
            <person name="Kim D."/>
            <person name="Ryu S."/>
            <person name="Kim W."/>
        </authorList>
    </citation>
    <scope>NUCLEOTIDE SEQUENCE [LARGE SCALE GENOMIC DNA]</scope>
    <source>
        <tissue evidence="1">Muscle</tissue>
    </source>
</reference>
<dbReference type="AlphaFoldDB" id="A0A5B7H1G5"/>
<evidence type="ECO:0000313" key="2">
    <source>
        <dbReference type="Proteomes" id="UP000324222"/>
    </source>
</evidence>
<name>A0A5B7H1G5_PORTR</name>
<comment type="caution">
    <text evidence="1">The sequence shown here is derived from an EMBL/GenBank/DDBJ whole genome shotgun (WGS) entry which is preliminary data.</text>
</comment>
<accession>A0A5B7H1G5</accession>